<dbReference type="PIRSF" id="PIRSF005384">
    <property type="entry name" value="RpiB_LacA_B"/>
    <property type="match status" value="1"/>
</dbReference>
<dbReference type="PANTHER" id="PTHR30345">
    <property type="entry name" value="RIBOSE-5-PHOSPHATE ISOMERASE B"/>
    <property type="match status" value="1"/>
</dbReference>
<dbReference type="InterPro" id="IPR003500">
    <property type="entry name" value="RpiB_LacA_LacB"/>
</dbReference>
<evidence type="ECO:0000313" key="3">
    <source>
        <dbReference type="Proteomes" id="UP000315636"/>
    </source>
</evidence>
<keyword evidence="3" id="KW-1185">Reference proteome</keyword>
<organism evidence="2 3">
    <name type="scientific">Melghirimyces algeriensis</name>
    <dbReference type="NCBI Taxonomy" id="910412"/>
    <lineage>
        <taxon>Bacteria</taxon>
        <taxon>Bacillati</taxon>
        <taxon>Bacillota</taxon>
        <taxon>Bacilli</taxon>
        <taxon>Bacillales</taxon>
        <taxon>Thermoactinomycetaceae</taxon>
        <taxon>Melghirimyces</taxon>
    </lineage>
</organism>
<dbReference type="OrthoDB" id="1778624at2"/>
<sequence length="142" mass="15856">MKLAIGSDTKGFTLKEHLKRHLSNLGHEIVDETTGKDLDFFDAATQVVKVVKEKRAERGIVIDEYGVGPFMVANKYKYIVCANAFDEHSAQMTIRHNNANMIAIGSGIVGPRLAEKICEAFLNTDYDGGRHQIRVDMLNKMC</sequence>
<evidence type="ECO:0000256" key="1">
    <source>
        <dbReference type="ARBA" id="ARBA00008754"/>
    </source>
</evidence>
<dbReference type="Gene3D" id="3.40.1400.10">
    <property type="entry name" value="Sugar-phosphate isomerase, RpiB/LacA/LacB"/>
    <property type="match status" value="1"/>
</dbReference>
<dbReference type="Pfam" id="PF02502">
    <property type="entry name" value="LacAB_rpiB"/>
    <property type="match status" value="1"/>
</dbReference>
<dbReference type="PANTHER" id="PTHR30345:SF5">
    <property type="entry name" value="GALACTOSE-6-PHOSPHATE ISOMERASE SUBUNIT LACA"/>
    <property type="match status" value="1"/>
</dbReference>
<dbReference type="NCBIfam" id="NF006380">
    <property type="entry name" value="PRK08621.1"/>
    <property type="match status" value="1"/>
</dbReference>
<dbReference type="SUPFAM" id="SSF89623">
    <property type="entry name" value="Ribose/Galactose isomerase RpiB/AlsB"/>
    <property type="match status" value="1"/>
</dbReference>
<dbReference type="AlphaFoldDB" id="A0A521CFW9"/>
<gene>
    <name evidence="2" type="ORF">SAMN06264849_103337</name>
</gene>
<reference evidence="2 3" key="1">
    <citation type="submission" date="2017-05" db="EMBL/GenBank/DDBJ databases">
        <authorList>
            <person name="Varghese N."/>
            <person name="Submissions S."/>
        </authorList>
    </citation>
    <scope>NUCLEOTIDE SEQUENCE [LARGE SCALE GENOMIC DNA]</scope>
    <source>
        <strain evidence="2 3">DSM 45474</strain>
    </source>
</reference>
<dbReference type="EMBL" id="FXTI01000003">
    <property type="protein sequence ID" value="SMO58265.1"/>
    <property type="molecule type" value="Genomic_DNA"/>
</dbReference>
<dbReference type="GO" id="GO:0009052">
    <property type="term" value="P:pentose-phosphate shunt, non-oxidative branch"/>
    <property type="evidence" value="ECO:0007669"/>
    <property type="project" value="TreeGrafter"/>
</dbReference>
<protein>
    <submittedName>
        <fullName evidence="2">Galactose-6-phosphate isomerase lacA subunit</fullName>
    </submittedName>
</protein>
<comment type="similarity">
    <text evidence="1">Belongs to the LacAB/RpiB family.</text>
</comment>
<accession>A0A521CFW9</accession>
<name>A0A521CFW9_9BACL</name>
<proteinExistence type="inferred from homology"/>
<keyword evidence="2" id="KW-0413">Isomerase</keyword>
<dbReference type="GO" id="GO:0019316">
    <property type="term" value="P:D-allose catabolic process"/>
    <property type="evidence" value="ECO:0007669"/>
    <property type="project" value="TreeGrafter"/>
</dbReference>
<evidence type="ECO:0000313" key="2">
    <source>
        <dbReference type="EMBL" id="SMO58265.1"/>
    </source>
</evidence>
<dbReference type="InterPro" id="IPR036569">
    <property type="entry name" value="RpiB_LacA_LacB_sf"/>
</dbReference>
<dbReference type="GO" id="GO:0004751">
    <property type="term" value="F:ribose-5-phosphate isomerase activity"/>
    <property type="evidence" value="ECO:0007669"/>
    <property type="project" value="TreeGrafter"/>
</dbReference>
<dbReference type="RefSeq" id="WP_142505057.1">
    <property type="nucleotide sequence ID" value="NZ_FXTI01000003.1"/>
</dbReference>
<dbReference type="Proteomes" id="UP000315636">
    <property type="component" value="Unassembled WGS sequence"/>
</dbReference>
<dbReference type="NCBIfam" id="TIGR00689">
    <property type="entry name" value="rpiB_lacA_lacB"/>
    <property type="match status" value="1"/>
</dbReference>